<comment type="subcellular location">
    <subcellularLocation>
        <location evidence="1 5">Secreted</location>
    </subcellularLocation>
</comment>
<comment type="similarity">
    <text evidence="2 5">Belongs to the RxLR effector family.</text>
</comment>
<keyword evidence="7" id="KW-0472">Membrane</keyword>
<evidence type="ECO:0000256" key="3">
    <source>
        <dbReference type="ARBA" id="ARBA00022525"/>
    </source>
</evidence>
<keyword evidence="7" id="KW-0812">Transmembrane</keyword>
<evidence type="ECO:0000256" key="2">
    <source>
        <dbReference type="ARBA" id="ARBA00010400"/>
    </source>
</evidence>
<comment type="function">
    <text evidence="5">Effector that suppresses plant defense responses during pathogen infection.</text>
</comment>
<dbReference type="InterPro" id="IPR031825">
    <property type="entry name" value="RXLR"/>
</dbReference>
<dbReference type="EMBL" id="JAGDFM010000327">
    <property type="protein sequence ID" value="KAG7379826.1"/>
    <property type="molecule type" value="Genomic_DNA"/>
</dbReference>
<evidence type="ECO:0000313" key="9">
    <source>
        <dbReference type="Proteomes" id="UP000694044"/>
    </source>
</evidence>
<dbReference type="Pfam" id="PF16810">
    <property type="entry name" value="RXLR"/>
    <property type="match status" value="1"/>
</dbReference>
<accession>A0A8T1VFW0</accession>
<evidence type="ECO:0000256" key="5">
    <source>
        <dbReference type="RuleBase" id="RU367124"/>
    </source>
</evidence>
<name>A0A8T1VFW0_9STRA</name>
<protein>
    <recommendedName>
        <fullName evidence="5">RxLR effector protein</fullName>
    </recommendedName>
</protein>
<gene>
    <name evidence="8" type="ORF">PHYPSEUDO_008094</name>
</gene>
<feature type="coiled-coil region" evidence="6">
    <location>
        <begin position="191"/>
        <end position="238"/>
    </location>
</feature>
<evidence type="ECO:0000256" key="7">
    <source>
        <dbReference type="SAM" id="Phobius"/>
    </source>
</evidence>
<keyword evidence="7" id="KW-1133">Transmembrane helix</keyword>
<evidence type="ECO:0000256" key="1">
    <source>
        <dbReference type="ARBA" id="ARBA00004613"/>
    </source>
</evidence>
<keyword evidence="4" id="KW-0732">Signal</keyword>
<keyword evidence="9" id="KW-1185">Reference proteome</keyword>
<comment type="caution">
    <text evidence="8">The sequence shown here is derived from an EMBL/GenBank/DDBJ whole genome shotgun (WGS) entry which is preliminary data.</text>
</comment>
<feature type="transmembrane region" description="Helical" evidence="7">
    <location>
        <begin position="94"/>
        <end position="115"/>
    </location>
</feature>
<evidence type="ECO:0000313" key="8">
    <source>
        <dbReference type="EMBL" id="KAG7379826.1"/>
    </source>
</evidence>
<dbReference type="OrthoDB" id="122912at2759"/>
<organism evidence="8 9">
    <name type="scientific">Phytophthora pseudosyringae</name>
    <dbReference type="NCBI Taxonomy" id="221518"/>
    <lineage>
        <taxon>Eukaryota</taxon>
        <taxon>Sar</taxon>
        <taxon>Stramenopiles</taxon>
        <taxon>Oomycota</taxon>
        <taxon>Peronosporomycetes</taxon>
        <taxon>Peronosporales</taxon>
        <taxon>Peronosporaceae</taxon>
        <taxon>Phytophthora</taxon>
    </lineage>
</organism>
<sequence>MDARVLSNPNLDHAAYIRITIRFRGQESPFACTRGSNGPPHHHSPTLSQRLSQRLSAHISSQPASDHSSLATTPTIDFYAADYAALPTMHPTKILFLALAFLFALSSAISAQVPASADALSDNMNRNRFLRTSETTDEERGISLDALRSELSFMKLNWAARHKESAEVKLLTKQAKSQTKLEDTLAKNKIKVDAKAARAQQKVEAQALKAQQKLAAHKAKAEQQLEALKAKELQKKAKELAKNDKRYNQWLVADETPDDVFKNFKFDKMVKKGIDPTTSPNYKHYENYQVVFHNRYPNLPL</sequence>
<evidence type="ECO:0000256" key="6">
    <source>
        <dbReference type="SAM" id="Coils"/>
    </source>
</evidence>
<reference evidence="8" key="1">
    <citation type="submission" date="2021-02" db="EMBL/GenBank/DDBJ databases">
        <authorList>
            <person name="Palmer J.M."/>
        </authorList>
    </citation>
    <scope>NUCLEOTIDE SEQUENCE</scope>
    <source>
        <strain evidence="8">SCRP734</strain>
    </source>
</reference>
<dbReference type="Proteomes" id="UP000694044">
    <property type="component" value="Unassembled WGS sequence"/>
</dbReference>
<comment type="domain">
    <text evidence="5">The RxLR-dEER motif acts to carry the protein into the host cell cytoplasm through binding to cell surface phosphatidylinositol-3-phosphate.</text>
</comment>
<keyword evidence="3 5" id="KW-0964">Secreted</keyword>
<evidence type="ECO:0000256" key="4">
    <source>
        <dbReference type="ARBA" id="ARBA00022729"/>
    </source>
</evidence>
<keyword evidence="6" id="KW-0175">Coiled coil</keyword>
<dbReference type="AlphaFoldDB" id="A0A8T1VFW0"/>
<proteinExistence type="inferred from homology"/>